<organism evidence="1">
    <name type="scientific">marine metagenome</name>
    <dbReference type="NCBI Taxonomy" id="408172"/>
    <lineage>
        <taxon>unclassified sequences</taxon>
        <taxon>metagenomes</taxon>
        <taxon>ecological metagenomes</taxon>
    </lineage>
</organism>
<evidence type="ECO:0000313" key="1">
    <source>
        <dbReference type="EMBL" id="SVD08389.1"/>
    </source>
</evidence>
<dbReference type="AlphaFoldDB" id="A0A382SEV1"/>
<proteinExistence type="predicted"/>
<sequence length="77" mass="8994">MKGDMRICKLLDDDLAKKHGKYAEVLGLSDTPTGMKARLRFGDQHREQVPVQHVRMLQDYDLAKIVKDPRKRKELFN</sequence>
<dbReference type="EMBL" id="UINC01128560">
    <property type="protein sequence ID" value="SVD08389.1"/>
    <property type="molecule type" value="Genomic_DNA"/>
</dbReference>
<accession>A0A382SEV1</accession>
<protein>
    <submittedName>
        <fullName evidence="1">Uncharacterized protein</fullName>
    </submittedName>
</protein>
<reference evidence="1" key="1">
    <citation type="submission" date="2018-05" db="EMBL/GenBank/DDBJ databases">
        <authorList>
            <person name="Lanie J.A."/>
            <person name="Ng W.-L."/>
            <person name="Kazmierczak K.M."/>
            <person name="Andrzejewski T.M."/>
            <person name="Davidsen T.M."/>
            <person name="Wayne K.J."/>
            <person name="Tettelin H."/>
            <person name="Glass J.I."/>
            <person name="Rusch D."/>
            <person name="Podicherti R."/>
            <person name="Tsui H.-C.T."/>
            <person name="Winkler M.E."/>
        </authorList>
    </citation>
    <scope>NUCLEOTIDE SEQUENCE</scope>
</reference>
<name>A0A382SEV1_9ZZZZ</name>
<gene>
    <name evidence="1" type="ORF">METZ01_LOCUS361243</name>
</gene>